<keyword evidence="4" id="KW-1185">Reference proteome</keyword>
<keyword evidence="2" id="KW-1133">Transmembrane helix</keyword>
<dbReference type="STRING" id="35608.A0A2U1KEB3"/>
<keyword evidence="2" id="KW-0472">Membrane</keyword>
<name>A0A2U1KEB3_ARTAN</name>
<keyword evidence="2" id="KW-0812">Transmembrane</keyword>
<dbReference type="InterPro" id="IPR036259">
    <property type="entry name" value="MFS_trans_sf"/>
</dbReference>
<dbReference type="AlphaFoldDB" id="A0A2U1KEB3"/>
<gene>
    <name evidence="3" type="ORF">CTI12_AA612490</name>
</gene>
<dbReference type="Gene3D" id="1.20.1250.20">
    <property type="entry name" value="MFS general substrate transporter like domains"/>
    <property type="match status" value="1"/>
</dbReference>
<evidence type="ECO:0000256" key="2">
    <source>
        <dbReference type="SAM" id="Phobius"/>
    </source>
</evidence>
<feature type="transmembrane region" description="Helical" evidence="2">
    <location>
        <begin position="56"/>
        <end position="74"/>
    </location>
</feature>
<sequence>MPESLRTVASAVFFISLSISSYLSSFIVNIIHKLSRTDGGMSWLGGHDLNKNRLDYCYYIIAGFGVLNLIYFTLFGSKFLAPTKVVGAEELQLVEVDAHIGGNMSGRQDEV</sequence>
<comment type="caution">
    <text evidence="3">The sequence shown here is derived from an EMBL/GenBank/DDBJ whole genome shotgun (WGS) entry which is preliminary data.</text>
</comment>
<evidence type="ECO:0000256" key="1">
    <source>
        <dbReference type="ARBA" id="ARBA00044504"/>
    </source>
</evidence>
<proteinExistence type="inferred from homology"/>
<dbReference type="Proteomes" id="UP000245207">
    <property type="component" value="Unassembled WGS sequence"/>
</dbReference>
<reference evidence="3 4" key="1">
    <citation type="journal article" date="2018" name="Mol. Plant">
        <title>The genome of Artemisia annua provides insight into the evolution of Asteraceae family and artemisinin biosynthesis.</title>
        <authorList>
            <person name="Shen Q."/>
            <person name="Zhang L."/>
            <person name="Liao Z."/>
            <person name="Wang S."/>
            <person name="Yan T."/>
            <person name="Shi P."/>
            <person name="Liu M."/>
            <person name="Fu X."/>
            <person name="Pan Q."/>
            <person name="Wang Y."/>
            <person name="Lv Z."/>
            <person name="Lu X."/>
            <person name="Zhang F."/>
            <person name="Jiang W."/>
            <person name="Ma Y."/>
            <person name="Chen M."/>
            <person name="Hao X."/>
            <person name="Li L."/>
            <person name="Tang Y."/>
            <person name="Lv G."/>
            <person name="Zhou Y."/>
            <person name="Sun X."/>
            <person name="Brodelius P.E."/>
            <person name="Rose J.K.C."/>
            <person name="Tang K."/>
        </authorList>
    </citation>
    <scope>NUCLEOTIDE SEQUENCE [LARGE SCALE GENOMIC DNA]</scope>
    <source>
        <strain evidence="4">cv. Huhao1</strain>
        <tissue evidence="3">Leaf</tissue>
    </source>
</reference>
<evidence type="ECO:0000313" key="4">
    <source>
        <dbReference type="Proteomes" id="UP000245207"/>
    </source>
</evidence>
<protein>
    <submittedName>
        <fullName evidence="3">Major facilitator superfamily domain, general substrate transporter</fullName>
    </submittedName>
</protein>
<dbReference type="OrthoDB" id="8904098at2759"/>
<organism evidence="3 4">
    <name type="scientific">Artemisia annua</name>
    <name type="common">Sweet wormwood</name>
    <dbReference type="NCBI Taxonomy" id="35608"/>
    <lineage>
        <taxon>Eukaryota</taxon>
        <taxon>Viridiplantae</taxon>
        <taxon>Streptophyta</taxon>
        <taxon>Embryophyta</taxon>
        <taxon>Tracheophyta</taxon>
        <taxon>Spermatophyta</taxon>
        <taxon>Magnoliopsida</taxon>
        <taxon>eudicotyledons</taxon>
        <taxon>Gunneridae</taxon>
        <taxon>Pentapetalae</taxon>
        <taxon>asterids</taxon>
        <taxon>campanulids</taxon>
        <taxon>Asterales</taxon>
        <taxon>Asteraceae</taxon>
        <taxon>Asteroideae</taxon>
        <taxon>Anthemideae</taxon>
        <taxon>Artemisiinae</taxon>
        <taxon>Artemisia</taxon>
    </lineage>
</organism>
<dbReference type="PANTHER" id="PTHR11654">
    <property type="entry name" value="OLIGOPEPTIDE TRANSPORTER-RELATED"/>
    <property type="match status" value="1"/>
</dbReference>
<accession>A0A2U1KEB3</accession>
<comment type="similarity">
    <text evidence="1">Belongs to the major facilitator superfamily. Phosphate:H(+) symporter (TC 2.A.1.9) family.</text>
</comment>
<dbReference type="EMBL" id="PKPP01020655">
    <property type="protein sequence ID" value="PWA35114.1"/>
    <property type="molecule type" value="Genomic_DNA"/>
</dbReference>
<evidence type="ECO:0000313" key="3">
    <source>
        <dbReference type="EMBL" id="PWA35114.1"/>
    </source>
</evidence>
<feature type="transmembrane region" description="Helical" evidence="2">
    <location>
        <begin position="12"/>
        <end position="35"/>
    </location>
</feature>